<proteinExistence type="predicted"/>
<feature type="compositionally biased region" description="Basic and acidic residues" evidence="1">
    <location>
        <begin position="143"/>
        <end position="152"/>
    </location>
</feature>
<sequence length="152" mass="17261">MGDTHTSALREEDYERRSQKINQHLYIEIMPIKVPCHLRTHVRREPLAWPATIPQILSAQIDRNTEGRETKKAVYLVLLDKIKKSRNSELIEGMLVRTQSLSQEIEGKGKSHGHPTFGVTHLSQQAVKPTNPTSQSERQKKHGLSEAVHKGS</sequence>
<dbReference type="Proteomes" id="UP000324222">
    <property type="component" value="Unassembled WGS sequence"/>
</dbReference>
<name>A0A5B7GJB6_PORTR</name>
<feature type="compositionally biased region" description="Polar residues" evidence="1">
    <location>
        <begin position="121"/>
        <end position="136"/>
    </location>
</feature>
<gene>
    <name evidence="2" type="ORF">E2C01_051653</name>
</gene>
<evidence type="ECO:0000256" key="1">
    <source>
        <dbReference type="SAM" id="MobiDB-lite"/>
    </source>
</evidence>
<protein>
    <submittedName>
        <fullName evidence="2">Uncharacterized protein</fullName>
    </submittedName>
</protein>
<comment type="caution">
    <text evidence="2">The sequence shown here is derived from an EMBL/GenBank/DDBJ whole genome shotgun (WGS) entry which is preliminary data.</text>
</comment>
<evidence type="ECO:0000313" key="2">
    <source>
        <dbReference type="EMBL" id="MPC57666.1"/>
    </source>
</evidence>
<evidence type="ECO:0000313" key="3">
    <source>
        <dbReference type="Proteomes" id="UP000324222"/>
    </source>
</evidence>
<dbReference type="AlphaFoldDB" id="A0A5B7GJB6"/>
<keyword evidence="3" id="KW-1185">Reference proteome</keyword>
<reference evidence="2 3" key="1">
    <citation type="submission" date="2019-05" db="EMBL/GenBank/DDBJ databases">
        <title>Another draft genome of Portunus trituberculatus and its Hox gene families provides insights of decapod evolution.</title>
        <authorList>
            <person name="Jeong J.-H."/>
            <person name="Song I."/>
            <person name="Kim S."/>
            <person name="Choi T."/>
            <person name="Kim D."/>
            <person name="Ryu S."/>
            <person name="Kim W."/>
        </authorList>
    </citation>
    <scope>NUCLEOTIDE SEQUENCE [LARGE SCALE GENOMIC DNA]</scope>
    <source>
        <tissue evidence="2">Muscle</tissue>
    </source>
</reference>
<feature type="region of interest" description="Disordered" evidence="1">
    <location>
        <begin position="103"/>
        <end position="152"/>
    </location>
</feature>
<accession>A0A5B7GJB6</accession>
<dbReference type="EMBL" id="VSRR010014977">
    <property type="protein sequence ID" value="MPC57666.1"/>
    <property type="molecule type" value="Genomic_DNA"/>
</dbReference>
<organism evidence="2 3">
    <name type="scientific">Portunus trituberculatus</name>
    <name type="common">Swimming crab</name>
    <name type="synonym">Neptunus trituberculatus</name>
    <dbReference type="NCBI Taxonomy" id="210409"/>
    <lineage>
        <taxon>Eukaryota</taxon>
        <taxon>Metazoa</taxon>
        <taxon>Ecdysozoa</taxon>
        <taxon>Arthropoda</taxon>
        <taxon>Crustacea</taxon>
        <taxon>Multicrustacea</taxon>
        <taxon>Malacostraca</taxon>
        <taxon>Eumalacostraca</taxon>
        <taxon>Eucarida</taxon>
        <taxon>Decapoda</taxon>
        <taxon>Pleocyemata</taxon>
        <taxon>Brachyura</taxon>
        <taxon>Eubrachyura</taxon>
        <taxon>Portunoidea</taxon>
        <taxon>Portunidae</taxon>
        <taxon>Portuninae</taxon>
        <taxon>Portunus</taxon>
    </lineage>
</organism>